<dbReference type="InterPro" id="IPR001544">
    <property type="entry name" value="Aminotrans_IV"/>
</dbReference>
<comment type="pathway">
    <text evidence="3">Amino-acid biosynthesis; L-valine biosynthesis; L-valine from pyruvate: step 4/4.</text>
</comment>
<dbReference type="RefSeq" id="WP_141460514.1">
    <property type="nucleotide sequence ID" value="NZ_CP038141.1"/>
</dbReference>
<evidence type="ECO:0000256" key="2">
    <source>
        <dbReference type="ARBA" id="ARBA00004824"/>
    </source>
</evidence>
<dbReference type="Gene3D" id="3.30.470.10">
    <property type="match status" value="1"/>
</dbReference>
<dbReference type="InterPro" id="IPR036038">
    <property type="entry name" value="Aminotransferase-like"/>
</dbReference>
<dbReference type="SUPFAM" id="SSF56752">
    <property type="entry name" value="D-aminoacid aminotransferase-like PLP-dependent enzymes"/>
    <property type="match status" value="1"/>
</dbReference>
<comment type="pathway">
    <text evidence="4">Amino-acid biosynthesis; L-leucine biosynthesis; L-leucine from 3-methyl-2-oxobutanoate: step 4/4.</text>
</comment>
<comment type="catalytic activity">
    <reaction evidence="9">
        <text>L-valine + 2-oxoglutarate = 3-methyl-2-oxobutanoate + L-glutamate</text>
        <dbReference type="Rhea" id="RHEA:24813"/>
        <dbReference type="ChEBI" id="CHEBI:11851"/>
        <dbReference type="ChEBI" id="CHEBI:16810"/>
        <dbReference type="ChEBI" id="CHEBI:29985"/>
        <dbReference type="ChEBI" id="CHEBI:57762"/>
        <dbReference type="EC" id="2.6.1.42"/>
    </reaction>
</comment>
<comment type="similarity">
    <text evidence="5">Belongs to the class-IV pyridoxal-phosphate-dependent aminotransferase family.</text>
</comment>
<dbReference type="KEGG" id="ssam:E3D00_05060"/>
<dbReference type="Proteomes" id="UP000316313">
    <property type="component" value="Chromosome"/>
</dbReference>
<dbReference type="PANTHER" id="PTHR42743">
    <property type="entry name" value="AMINO-ACID AMINOTRANSFERASE"/>
    <property type="match status" value="1"/>
</dbReference>
<evidence type="ECO:0000313" key="13">
    <source>
        <dbReference type="Proteomes" id="UP000316313"/>
    </source>
</evidence>
<keyword evidence="12" id="KW-0032">Aminotransferase</keyword>
<keyword evidence="8" id="KW-0028">Amino-acid biosynthesis</keyword>
<gene>
    <name evidence="12" type="ORF">E3D00_05060</name>
</gene>
<comment type="pathway">
    <text evidence="2">Amino-acid biosynthesis; L-isoleucine biosynthesis; L-isoleucine from 2-oxobutanoate: step 4/4.</text>
</comment>
<organism evidence="12 13">
    <name type="scientific">Swingsia samuiensis</name>
    <dbReference type="NCBI Taxonomy" id="1293412"/>
    <lineage>
        <taxon>Bacteria</taxon>
        <taxon>Pseudomonadati</taxon>
        <taxon>Pseudomonadota</taxon>
        <taxon>Alphaproteobacteria</taxon>
        <taxon>Acetobacterales</taxon>
        <taxon>Acetobacteraceae</taxon>
        <taxon>Swingsia</taxon>
    </lineage>
</organism>
<accession>A0A4Y6UKS3</accession>
<evidence type="ECO:0000256" key="3">
    <source>
        <dbReference type="ARBA" id="ARBA00004931"/>
    </source>
</evidence>
<evidence type="ECO:0000256" key="11">
    <source>
        <dbReference type="ARBA" id="ARBA00049229"/>
    </source>
</evidence>
<dbReference type="GO" id="GO:0005829">
    <property type="term" value="C:cytosol"/>
    <property type="evidence" value="ECO:0007669"/>
    <property type="project" value="TreeGrafter"/>
</dbReference>
<sequence length="269" mass="30074">MTDYVWLNGNIQPLNDTSIHPRDRGFLLGDGLFETMRIKNRHIPKFSDHIERLLHGCRILMLPPPRIHILEKAISDLISLNHIHNGSLRLTLSRGCGPRGITPPTASSPTVFIQVFPQSAQSKLIERLCINSQYKRDALSPLTAVKSLNYLPFILAKMKAQQDGFDDAILLNHNNSIADSTSANILYLMNNNLYTPPLKDGALPGISRKSLIQNNACVERSICPAEISNITSIWLISALSIREISHVGKYCLEVNKDKTIDISTLLFNE</sequence>
<dbReference type="CDD" id="cd00449">
    <property type="entry name" value="PLPDE_IV"/>
    <property type="match status" value="1"/>
</dbReference>
<evidence type="ECO:0000256" key="6">
    <source>
        <dbReference type="ARBA" id="ARBA00013053"/>
    </source>
</evidence>
<dbReference type="PANTHER" id="PTHR42743:SF11">
    <property type="entry name" value="AMINODEOXYCHORISMATE LYASE"/>
    <property type="match status" value="1"/>
</dbReference>
<dbReference type="EMBL" id="CP038141">
    <property type="protein sequence ID" value="QDH17001.1"/>
    <property type="molecule type" value="Genomic_DNA"/>
</dbReference>
<dbReference type="AlphaFoldDB" id="A0A4Y6UKS3"/>
<keyword evidence="12" id="KW-0808">Transferase</keyword>
<comment type="function">
    <text evidence="1">Acts on leucine, isoleucine and valine.</text>
</comment>
<evidence type="ECO:0000256" key="4">
    <source>
        <dbReference type="ARBA" id="ARBA00005072"/>
    </source>
</evidence>
<dbReference type="InterPro" id="IPR043131">
    <property type="entry name" value="BCAT-like_N"/>
</dbReference>
<dbReference type="Pfam" id="PF01063">
    <property type="entry name" value="Aminotran_4"/>
    <property type="match status" value="1"/>
</dbReference>
<dbReference type="GO" id="GO:0004084">
    <property type="term" value="F:branched-chain-amino-acid transaminase activity"/>
    <property type="evidence" value="ECO:0007669"/>
    <property type="project" value="UniProtKB-EC"/>
</dbReference>
<proteinExistence type="inferred from homology"/>
<comment type="catalytic activity">
    <reaction evidence="11">
        <text>L-leucine + 2-oxoglutarate = 4-methyl-2-oxopentanoate + L-glutamate</text>
        <dbReference type="Rhea" id="RHEA:18321"/>
        <dbReference type="ChEBI" id="CHEBI:16810"/>
        <dbReference type="ChEBI" id="CHEBI:17865"/>
        <dbReference type="ChEBI" id="CHEBI:29985"/>
        <dbReference type="ChEBI" id="CHEBI:57427"/>
        <dbReference type="EC" id="2.6.1.42"/>
    </reaction>
</comment>
<comment type="catalytic activity">
    <reaction evidence="10">
        <text>L-isoleucine + 2-oxoglutarate = (S)-3-methyl-2-oxopentanoate + L-glutamate</text>
        <dbReference type="Rhea" id="RHEA:24801"/>
        <dbReference type="ChEBI" id="CHEBI:16810"/>
        <dbReference type="ChEBI" id="CHEBI:29985"/>
        <dbReference type="ChEBI" id="CHEBI:35146"/>
        <dbReference type="ChEBI" id="CHEBI:58045"/>
        <dbReference type="EC" id="2.6.1.42"/>
    </reaction>
</comment>
<keyword evidence="13" id="KW-1185">Reference proteome</keyword>
<reference evidence="12 13" key="1">
    <citation type="submission" date="2019-03" db="EMBL/GenBank/DDBJ databases">
        <title>The complete genome sequence of Swingsia samuiensis NBRC107927(T).</title>
        <authorList>
            <person name="Chua K.-O."/>
            <person name="Chan K.-G."/>
            <person name="See-Too W.-S."/>
        </authorList>
    </citation>
    <scope>NUCLEOTIDE SEQUENCE [LARGE SCALE GENOMIC DNA]</scope>
    <source>
        <strain evidence="12 13">AH83</strain>
    </source>
</reference>
<evidence type="ECO:0000256" key="7">
    <source>
        <dbReference type="ARBA" id="ARBA00014472"/>
    </source>
</evidence>
<dbReference type="EC" id="2.6.1.42" evidence="6"/>
<evidence type="ECO:0000256" key="5">
    <source>
        <dbReference type="ARBA" id="ARBA00009320"/>
    </source>
</evidence>
<evidence type="ECO:0000256" key="8">
    <source>
        <dbReference type="ARBA" id="ARBA00023304"/>
    </source>
</evidence>
<evidence type="ECO:0000256" key="10">
    <source>
        <dbReference type="ARBA" id="ARBA00048798"/>
    </source>
</evidence>
<dbReference type="OrthoDB" id="9805628at2"/>
<evidence type="ECO:0000256" key="1">
    <source>
        <dbReference type="ARBA" id="ARBA00003109"/>
    </source>
</evidence>
<evidence type="ECO:0000313" key="12">
    <source>
        <dbReference type="EMBL" id="QDH17001.1"/>
    </source>
</evidence>
<name>A0A4Y6UKS3_9PROT</name>
<dbReference type="Gene3D" id="3.20.10.10">
    <property type="entry name" value="D-amino Acid Aminotransferase, subunit A, domain 2"/>
    <property type="match status" value="1"/>
</dbReference>
<evidence type="ECO:0000256" key="9">
    <source>
        <dbReference type="ARBA" id="ARBA00048212"/>
    </source>
</evidence>
<dbReference type="InterPro" id="IPR043132">
    <property type="entry name" value="BCAT-like_C"/>
</dbReference>
<dbReference type="GO" id="GO:0009082">
    <property type="term" value="P:branched-chain amino acid biosynthetic process"/>
    <property type="evidence" value="ECO:0007669"/>
    <property type="project" value="UniProtKB-KW"/>
</dbReference>
<keyword evidence="8" id="KW-0100">Branched-chain amino acid biosynthesis</keyword>
<dbReference type="InterPro" id="IPR050571">
    <property type="entry name" value="Class-IV_PLP-Dep_Aminotrnsfr"/>
</dbReference>
<protein>
    <recommendedName>
        <fullName evidence="7">Probable branched-chain-amino-acid aminotransferase</fullName>
        <ecNumber evidence="6">2.6.1.42</ecNumber>
    </recommendedName>
</protein>